<keyword evidence="2" id="KW-1185">Reference proteome</keyword>
<evidence type="ECO:0000313" key="1">
    <source>
        <dbReference type="EMBL" id="ORA02125.1"/>
    </source>
</evidence>
<accession>A0A1W9YPX8</accession>
<dbReference type="AlphaFoldDB" id="A0A1W9YPX8"/>
<dbReference type="EMBL" id="MVHJ01000033">
    <property type="protein sequence ID" value="ORA02125.1"/>
    <property type="molecule type" value="Genomic_DNA"/>
</dbReference>
<organism evidence="1 2">
    <name type="scientific">Mycolicibacterium bacteremicum</name>
    <name type="common">Mycobacterium bacteremicum</name>
    <dbReference type="NCBI Taxonomy" id="564198"/>
    <lineage>
        <taxon>Bacteria</taxon>
        <taxon>Bacillati</taxon>
        <taxon>Actinomycetota</taxon>
        <taxon>Actinomycetes</taxon>
        <taxon>Mycobacteriales</taxon>
        <taxon>Mycobacteriaceae</taxon>
        <taxon>Mycolicibacterium</taxon>
    </lineage>
</organism>
<protein>
    <submittedName>
        <fullName evidence="1">Uncharacterized protein</fullName>
    </submittedName>
</protein>
<gene>
    <name evidence="1" type="ORF">BST17_24760</name>
</gene>
<evidence type="ECO:0000313" key="2">
    <source>
        <dbReference type="Proteomes" id="UP000192366"/>
    </source>
</evidence>
<reference evidence="1 2" key="1">
    <citation type="submission" date="2017-02" db="EMBL/GenBank/DDBJ databases">
        <title>The new phylogeny of genus Mycobacterium.</title>
        <authorList>
            <person name="Tortoli E."/>
            <person name="Trovato A."/>
            <person name="Cirillo D.M."/>
        </authorList>
    </citation>
    <scope>NUCLEOTIDE SEQUENCE [LARGE SCALE GENOMIC DNA]</scope>
    <source>
        <strain evidence="1 2">DSM 45578</strain>
    </source>
</reference>
<name>A0A1W9YPX8_MYCBA</name>
<proteinExistence type="predicted"/>
<sequence length="67" mass="7835">MFGLEFRQITLVRSTRCSIVPVRSVDDVERHILVWTTRFHALKDPIRHIVDHSVDELHVSSWAVRGN</sequence>
<dbReference type="Proteomes" id="UP000192366">
    <property type="component" value="Unassembled WGS sequence"/>
</dbReference>
<comment type="caution">
    <text evidence="1">The sequence shown here is derived from an EMBL/GenBank/DDBJ whole genome shotgun (WGS) entry which is preliminary data.</text>
</comment>